<dbReference type="InterPro" id="IPR019427">
    <property type="entry name" value="7TM_GPCR_serpentine_rcpt_Srw"/>
</dbReference>
<dbReference type="PROSITE" id="PS50262">
    <property type="entry name" value="G_PROTEIN_RECEP_F1_2"/>
    <property type="match status" value="1"/>
</dbReference>
<comment type="caution">
    <text evidence="7">The sequence shown here is derived from an EMBL/GenBank/DDBJ whole genome shotgun (WGS) entry which is preliminary data.</text>
</comment>
<evidence type="ECO:0000256" key="5">
    <source>
        <dbReference type="SAM" id="Phobius"/>
    </source>
</evidence>
<dbReference type="GO" id="GO:0016020">
    <property type="term" value="C:membrane"/>
    <property type="evidence" value="ECO:0007669"/>
    <property type="project" value="UniProtKB-SubCell"/>
</dbReference>
<evidence type="ECO:0000256" key="2">
    <source>
        <dbReference type="ARBA" id="ARBA00022692"/>
    </source>
</evidence>
<evidence type="ECO:0000256" key="4">
    <source>
        <dbReference type="ARBA" id="ARBA00023136"/>
    </source>
</evidence>
<dbReference type="Pfam" id="PF10324">
    <property type="entry name" value="7TM_GPCR_Srw"/>
    <property type="match status" value="1"/>
</dbReference>
<accession>A0AAE1D0R4</accession>
<proteinExistence type="predicted"/>
<keyword evidence="3 5" id="KW-1133">Transmembrane helix</keyword>
<dbReference type="InterPro" id="IPR017452">
    <property type="entry name" value="GPCR_Rhodpsn_7TM"/>
</dbReference>
<gene>
    <name evidence="7" type="ORF">RRG08_039526</name>
</gene>
<dbReference type="Gene3D" id="1.20.1070.10">
    <property type="entry name" value="Rhodopsin 7-helix transmembrane proteins"/>
    <property type="match status" value="1"/>
</dbReference>
<sequence>MVIKLQASVKFRSLASTLNSNTPGKKKEIYSAQAPAQVEAPSCKREVCDKEVSKSNQLCASKIDSPLAQKTNSKRSAKTFAPAPVRGKEVLSSKEAQVVRSVIFVAFIFVICQTPFMAYSLARRFESQFDDGAKEGVPRYVYLFALCSTISKIFALINVSVNIVVYYNFNSRYRQCLKSLWK</sequence>
<keyword evidence="8" id="KW-1185">Reference proteome</keyword>
<comment type="subcellular location">
    <subcellularLocation>
        <location evidence="1">Membrane</location>
    </subcellularLocation>
</comment>
<evidence type="ECO:0000259" key="6">
    <source>
        <dbReference type="PROSITE" id="PS50262"/>
    </source>
</evidence>
<feature type="domain" description="G-protein coupled receptors family 1 profile" evidence="6">
    <location>
        <begin position="1"/>
        <end position="166"/>
    </location>
</feature>
<keyword evidence="4 5" id="KW-0472">Membrane</keyword>
<evidence type="ECO:0000256" key="3">
    <source>
        <dbReference type="ARBA" id="ARBA00022989"/>
    </source>
</evidence>
<reference evidence="7" key="1">
    <citation type="journal article" date="2023" name="G3 (Bethesda)">
        <title>A reference genome for the long-term kleptoplast-retaining sea slug Elysia crispata morphotype clarki.</title>
        <authorList>
            <person name="Eastman K.E."/>
            <person name="Pendleton A.L."/>
            <person name="Shaikh M.A."/>
            <person name="Suttiyut T."/>
            <person name="Ogas R."/>
            <person name="Tomko P."/>
            <person name="Gavelis G."/>
            <person name="Widhalm J.R."/>
            <person name="Wisecaver J.H."/>
        </authorList>
    </citation>
    <scope>NUCLEOTIDE SEQUENCE</scope>
    <source>
        <strain evidence="7">ECLA1</strain>
    </source>
</reference>
<dbReference type="GO" id="GO:0008528">
    <property type="term" value="F:G protein-coupled peptide receptor activity"/>
    <property type="evidence" value="ECO:0007669"/>
    <property type="project" value="InterPro"/>
</dbReference>
<keyword evidence="2 5" id="KW-0812">Transmembrane</keyword>
<feature type="transmembrane region" description="Helical" evidence="5">
    <location>
        <begin position="102"/>
        <end position="122"/>
    </location>
</feature>
<evidence type="ECO:0000313" key="7">
    <source>
        <dbReference type="EMBL" id="KAK3748274.1"/>
    </source>
</evidence>
<evidence type="ECO:0000313" key="8">
    <source>
        <dbReference type="Proteomes" id="UP001283361"/>
    </source>
</evidence>
<name>A0AAE1D0R4_9GAST</name>
<evidence type="ECO:0000256" key="1">
    <source>
        <dbReference type="ARBA" id="ARBA00004370"/>
    </source>
</evidence>
<dbReference type="AlphaFoldDB" id="A0AAE1D0R4"/>
<dbReference type="Proteomes" id="UP001283361">
    <property type="component" value="Unassembled WGS sequence"/>
</dbReference>
<feature type="transmembrane region" description="Helical" evidence="5">
    <location>
        <begin position="142"/>
        <end position="169"/>
    </location>
</feature>
<dbReference type="EMBL" id="JAWDGP010006036">
    <property type="protein sequence ID" value="KAK3748274.1"/>
    <property type="molecule type" value="Genomic_DNA"/>
</dbReference>
<dbReference type="SUPFAM" id="SSF81321">
    <property type="entry name" value="Family A G protein-coupled receptor-like"/>
    <property type="match status" value="1"/>
</dbReference>
<protein>
    <recommendedName>
        <fullName evidence="6">G-protein coupled receptors family 1 profile domain-containing protein</fullName>
    </recommendedName>
</protein>
<organism evidence="7 8">
    <name type="scientific">Elysia crispata</name>
    <name type="common">lettuce slug</name>
    <dbReference type="NCBI Taxonomy" id="231223"/>
    <lineage>
        <taxon>Eukaryota</taxon>
        <taxon>Metazoa</taxon>
        <taxon>Spiralia</taxon>
        <taxon>Lophotrochozoa</taxon>
        <taxon>Mollusca</taxon>
        <taxon>Gastropoda</taxon>
        <taxon>Heterobranchia</taxon>
        <taxon>Euthyneura</taxon>
        <taxon>Panpulmonata</taxon>
        <taxon>Sacoglossa</taxon>
        <taxon>Placobranchoidea</taxon>
        <taxon>Plakobranchidae</taxon>
        <taxon>Elysia</taxon>
    </lineage>
</organism>